<keyword evidence="3" id="KW-1185">Reference proteome</keyword>
<dbReference type="AlphaFoldDB" id="A0A1Z3HT72"/>
<feature type="signal peptide" evidence="1">
    <location>
        <begin position="1"/>
        <end position="31"/>
    </location>
</feature>
<evidence type="ECO:0000313" key="3">
    <source>
        <dbReference type="Proteomes" id="UP000191901"/>
    </source>
</evidence>
<feature type="chain" id="PRO_5012689870" evidence="1">
    <location>
        <begin position="32"/>
        <end position="61"/>
    </location>
</feature>
<proteinExistence type="predicted"/>
<keyword evidence="1" id="KW-0732">Signal</keyword>
<accession>A0A1Z3HT72</accession>
<sequence>MNHWLCKHRRHVMWLSFLAMVWLFCSGQAQAGQLTERLGRFSDWTNHPQVEVASSGRLRLQ</sequence>
<dbReference type="KEGG" id="hhg:XM38_042910"/>
<evidence type="ECO:0000313" key="2">
    <source>
        <dbReference type="EMBL" id="ASC73327.1"/>
    </source>
</evidence>
<dbReference type="EMBL" id="CP021983">
    <property type="protein sequence ID" value="ASC73327.1"/>
    <property type="molecule type" value="Genomic_DNA"/>
</dbReference>
<evidence type="ECO:0000256" key="1">
    <source>
        <dbReference type="SAM" id="SignalP"/>
    </source>
</evidence>
<reference evidence="2 3" key="1">
    <citation type="journal article" date="2016" name="Biochim. Biophys. Acta">
        <title>Characterization of red-shifted phycobilisomes isolated from the chlorophyll f-containing cyanobacterium Halomicronema hongdechloris.</title>
        <authorList>
            <person name="Li Y."/>
            <person name="Lin Y."/>
            <person name="Garvey C.J."/>
            <person name="Birch D."/>
            <person name="Corkery R.W."/>
            <person name="Loughlin P.C."/>
            <person name="Scheer H."/>
            <person name="Willows R.D."/>
            <person name="Chen M."/>
        </authorList>
    </citation>
    <scope>NUCLEOTIDE SEQUENCE [LARGE SCALE GENOMIC DNA]</scope>
    <source>
        <strain evidence="2 3">C2206</strain>
    </source>
</reference>
<name>A0A1Z3HT72_9CYAN</name>
<dbReference type="Proteomes" id="UP000191901">
    <property type="component" value="Chromosome"/>
</dbReference>
<protein>
    <submittedName>
        <fullName evidence="2">Uncharacterized protein</fullName>
    </submittedName>
</protein>
<gene>
    <name evidence="2" type="ORF">XM38_042910</name>
</gene>
<organism evidence="2 3">
    <name type="scientific">Halomicronema hongdechloris C2206</name>
    <dbReference type="NCBI Taxonomy" id="1641165"/>
    <lineage>
        <taxon>Bacteria</taxon>
        <taxon>Bacillati</taxon>
        <taxon>Cyanobacteriota</taxon>
        <taxon>Cyanophyceae</taxon>
        <taxon>Nodosilineales</taxon>
        <taxon>Nodosilineaceae</taxon>
        <taxon>Halomicronema</taxon>
    </lineage>
</organism>